<evidence type="ECO:0000313" key="9">
    <source>
        <dbReference type="EMBL" id="PTB93770.1"/>
    </source>
</evidence>
<name>A0A2T4DIW6_9BACT</name>
<dbReference type="GO" id="GO:0031119">
    <property type="term" value="P:tRNA pseudouridine synthesis"/>
    <property type="evidence" value="ECO:0007669"/>
    <property type="project" value="UniProtKB-UniRule"/>
</dbReference>
<dbReference type="InterPro" id="IPR001406">
    <property type="entry name" value="PsdUridine_synth_TruA"/>
</dbReference>
<gene>
    <name evidence="4 9" type="primary">truA</name>
    <name evidence="9" type="ORF">C9994_12720</name>
</gene>
<accession>A0A2T4DIW6</accession>
<dbReference type="PANTHER" id="PTHR11142:SF0">
    <property type="entry name" value="TRNA PSEUDOURIDINE SYNTHASE-LIKE 1"/>
    <property type="match status" value="1"/>
</dbReference>
<evidence type="ECO:0000256" key="1">
    <source>
        <dbReference type="ARBA" id="ARBA00009375"/>
    </source>
</evidence>
<feature type="active site" description="Nucleophile" evidence="4 5">
    <location>
        <position position="59"/>
    </location>
</feature>
<dbReference type="EC" id="5.4.99.12" evidence="4"/>
<dbReference type="HAMAP" id="MF_00171">
    <property type="entry name" value="TruA"/>
    <property type="match status" value="1"/>
</dbReference>
<comment type="catalytic activity">
    <reaction evidence="4 7">
        <text>uridine(38/39/40) in tRNA = pseudouridine(38/39/40) in tRNA</text>
        <dbReference type="Rhea" id="RHEA:22376"/>
        <dbReference type="Rhea" id="RHEA-COMP:10085"/>
        <dbReference type="Rhea" id="RHEA-COMP:10087"/>
        <dbReference type="ChEBI" id="CHEBI:65314"/>
        <dbReference type="ChEBI" id="CHEBI:65315"/>
        <dbReference type="EC" id="5.4.99.12"/>
    </reaction>
</comment>
<protein>
    <recommendedName>
        <fullName evidence="4">tRNA pseudouridine synthase A</fullName>
        <ecNumber evidence="4">5.4.99.12</ecNumber>
    </recommendedName>
    <alternativeName>
        <fullName evidence="4">tRNA pseudouridine(38-40) synthase</fullName>
    </alternativeName>
    <alternativeName>
        <fullName evidence="4">tRNA pseudouridylate synthase I</fullName>
    </alternativeName>
    <alternativeName>
        <fullName evidence="4">tRNA-uridine isomerase I</fullName>
    </alternativeName>
</protein>
<sequence>MSRRFHHFYLVEIQYLGYRLHGWQFQHGLKTVQGFLELTVKFVLGEEQPFKIMGSGRTDAMVSARSSYFELFLENAIDENTFFADLNQNLPSDLKVLNWQAVDENFNILLNVSSKEYRYYFGYGEKQHPFSAPFMACIPENLDIKLMQQGAKLYEGTHDFVHFCHKPKPEKDTVRGVKVSEIFDNEEFMASFFPKNSFVFRVVGKGFMRYQIRMMMGALFLLGKHEITLSDLENSLINKELTFEKHSAPASGLMVYQVNYDFN</sequence>
<comment type="caution">
    <text evidence="9">The sequence shown here is derived from an EMBL/GenBank/DDBJ whole genome shotgun (WGS) entry which is preliminary data.</text>
</comment>
<comment type="similarity">
    <text evidence="1 4 7">Belongs to the tRNA pseudouridine synthase TruA family.</text>
</comment>
<keyword evidence="2 4" id="KW-0819">tRNA processing</keyword>
<dbReference type="SUPFAM" id="SSF55120">
    <property type="entry name" value="Pseudouridine synthase"/>
    <property type="match status" value="1"/>
</dbReference>
<keyword evidence="3 4" id="KW-0413">Isomerase</keyword>
<evidence type="ECO:0000256" key="4">
    <source>
        <dbReference type="HAMAP-Rule" id="MF_00171"/>
    </source>
</evidence>
<dbReference type="EMBL" id="PYVU01000152">
    <property type="protein sequence ID" value="PTB93770.1"/>
    <property type="molecule type" value="Genomic_DNA"/>
</dbReference>
<evidence type="ECO:0000256" key="6">
    <source>
        <dbReference type="PIRSR" id="PIRSR001430-2"/>
    </source>
</evidence>
<evidence type="ECO:0000256" key="7">
    <source>
        <dbReference type="RuleBase" id="RU003792"/>
    </source>
</evidence>
<feature type="domain" description="Pseudouridine synthase I TruA alpha/beta" evidence="8">
    <location>
        <begin position="151"/>
        <end position="261"/>
    </location>
</feature>
<dbReference type="PANTHER" id="PTHR11142">
    <property type="entry name" value="PSEUDOURIDYLATE SYNTHASE"/>
    <property type="match status" value="1"/>
</dbReference>
<dbReference type="InterPro" id="IPR020103">
    <property type="entry name" value="PsdUridine_synth_cat_dom_sf"/>
</dbReference>
<dbReference type="InterPro" id="IPR020097">
    <property type="entry name" value="PsdUridine_synth_TruA_a/b_dom"/>
</dbReference>
<comment type="function">
    <text evidence="4">Formation of pseudouridine at positions 38, 39 and 40 in the anticodon stem and loop of transfer RNAs.</text>
</comment>
<evidence type="ECO:0000259" key="8">
    <source>
        <dbReference type="Pfam" id="PF01416"/>
    </source>
</evidence>
<dbReference type="InterPro" id="IPR020095">
    <property type="entry name" value="PsdUridine_synth_TruA_C"/>
</dbReference>
<proteinExistence type="inferred from homology"/>
<dbReference type="Proteomes" id="UP000240608">
    <property type="component" value="Unassembled WGS sequence"/>
</dbReference>
<dbReference type="GO" id="GO:0160147">
    <property type="term" value="F:tRNA pseudouridine(38-40) synthase activity"/>
    <property type="evidence" value="ECO:0007669"/>
    <property type="project" value="UniProtKB-EC"/>
</dbReference>
<feature type="binding site" evidence="4 6">
    <location>
        <position position="117"/>
    </location>
    <ligand>
        <name>substrate</name>
    </ligand>
</feature>
<dbReference type="NCBIfam" id="TIGR00071">
    <property type="entry name" value="hisT_truA"/>
    <property type="match status" value="1"/>
</dbReference>
<dbReference type="Gene3D" id="3.30.70.580">
    <property type="entry name" value="Pseudouridine synthase I, catalytic domain, N-terminal subdomain"/>
    <property type="match status" value="1"/>
</dbReference>
<comment type="caution">
    <text evidence="4">Lacks conserved residue(s) required for the propagation of feature annotation.</text>
</comment>
<dbReference type="Pfam" id="PF01416">
    <property type="entry name" value="PseudoU_synth_1"/>
    <property type="match status" value="1"/>
</dbReference>
<comment type="subunit">
    <text evidence="4">Homodimer.</text>
</comment>
<evidence type="ECO:0000256" key="5">
    <source>
        <dbReference type="PIRSR" id="PIRSR001430-1"/>
    </source>
</evidence>
<organism evidence="9 10">
    <name type="scientific">Marivirga lumbricoides</name>
    <dbReference type="NCBI Taxonomy" id="1046115"/>
    <lineage>
        <taxon>Bacteria</taxon>
        <taxon>Pseudomonadati</taxon>
        <taxon>Bacteroidota</taxon>
        <taxon>Cytophagia</taxon>
        <taxon>Cytophagales</taxon>
        <taxon>Marivirgaceae</taxon>
        <taxon>Marivirga</taxon>
    </lineage>
</organism>
<evidence type="ECO:0000256" key="2">
    <source>
        <dbReference type="ARBA" id="ARBA00022694"/>
    </source>
</evidence>
<dbReference type="GO" id="GO:0003723">
    <property type="term" value="F:RNA binding"/>
    <property type="evidence" value="ECO:0007669"/>
    <property type="project" value="InterPro"/>
</dbReference>
<dbReference type="InterPro" id="IPR020094">
    <property type="entry name" value="TruA/RsuA/RluB/E/F_N"/>
</dbReference>
<dbReference type="PIRSF" id="PIRSF001430">
    <property type="entry name" value="tRNA_psdUrid_synth"/>
    <property type="match status" value="1"/>
</dbReference>
<dbReference type="Gene3D" id="3.30.70.660">
    <property type="entry name" value="Pseudouridine synthase I, catalytic domain, C-terminal subdomain"/>
    <property type="match status" value="1"/>
</dbReference>
<reference evidence="9 10" key="1">
    <citation type="submission" date="2018-03" db="EMBL/GenBank/DDBJ databases">
        <title>Cross-interface Injection: A General Nanoliter Liquid Handling Method Applied to Single Cells Genome Amplification Automated Nanoliter Liquid Handling Applied to Single Cell Multiple Displacement Amplification.</title>
        <authorList>
            <person name="Yun J."/>
            <person name="Xu P."/>
            <person name="Xu J."/>
            <person name="Dai X."/>
            <person name="Wang Y."/>
            <person name="Zheng X."/>
            <person name="Cao C."/>
            <person name="Yi Q."/>
            <person name="Zhu Y."/>
            <person name="Wang L."/>
            <person name="Dong Z."/>
            <person name="Huang Y."/>
            <person name="Huang L."/>
            <person name="Du W."/>
        </authorList>
    </citation>
    <scope>NUCLEOTIDE SEQUENCE [LARGE SCALE GENOMIC DNA]</scope>
    <source>
        <strain evidence="9 10">Z-D1-2</strain>
    </source>
</reference>
<evidence type="ECO:0000256" key="3">
    <source>
        <dbReference type="ARBA" id="ARBA00023235"/>
    </source>
</evidence>
<evidence type="ECO:0000313" key="10">
    <source>
        <dbReference type="Proteomes" id="UP000240608"/>
    </source>
</evidence>
<dbReference type="AlphaFoldDB" id="A0A2T4DIW6"/>